<proteinExistence type="predicted"/>
<dbReference type="PANTHER" id="PTHR46410">
    <property type="entry name" value="AT-RICH INTERACTIVE DOMAIN-CONTAINING PROTEIN 2"/>
    <property type="match status" value="1"/>
</dbReference>
<dbReference type="Gene3D" id="1.10.150.60">
    <property type="entry name" value="ARID DNA-binding domain"/>
    <property type="match status" value="1"/>
</dbReference>
<dbReference type="PANTHER" id="PTHR46410:SF26">
    <property type="entry name" value="BULB-TYPE LECTIN DOMAIN-CONTAINING PROTEIN-RELATED"/>
    <property type="match status" value="1"/>
</dbReference>
<dbReference type="SUPFAM" id="SSF46774">
    <property type="entry name" value="ARID-like"/>
    <property type="match status" value="1"/>
</dbReference>
<keyword evidence="4" id="KW-0238">DNA-binding</keyword>
<gene>
    <name evidence="4" type="ORF">Tci_022904</name>
</gene>
<evidence type="ECO:0000313" key="4">
    <source>
        <dbReference type="EMBL" id="GEU50926.1"/>
    </source>
</evidence>
<comment type="caution">
    <text evidence="4">The sequence shown here is derived from an EMBL/GenBank/DDBJ whole genome shotgun (WGS) entry which is preliminary data.</text>
</comment>
<protein>
    <submittedName>
        <fullName evidence="4">ARID DNA-binding domain-containing protein</fullName>
    </submittedName>
</protein>
<dbReference type="InterPro" id="IPR036431">
    <property type="entry name" value="ARID_dom_sf"/>
</dbReference>
<name>A0A6L2KNM6_TANCI</name>
<feature type="domain" description="ARID" evidence="3">
    <location>
        <begin position="187"/>
        <end position="276"/>
    </location>
</feature>
<dbReference type="InterPro" id="IPR001606">
    <property type="entry name" value="ARID_dom"/>
</dbReference>
<keyword evidence="2" id="KW-0804">Transcription</keyword>
<dbReference type="EMBL" id="BKCJ010002788">
    <property type="protein sequence ID" value="GEU50926.1"/>
    <property type="molecule type" value="Genomic_DNA"/>
</dbReference>
<dbReference type="AlphaFoldDB" id="A0A6L2KNM6"/>
<dbReference type="Pfam" id="PF03514">
    <property type="entry name" value="GRAS"/>
    <property type="match status" value="1"/>
</dbReference>
<dbReference type="PROSITE" id="PS51011">
    <property type="entry name" value="ARID"/>
    <property type="match status" value="1"/>
</dbReference>
<reference evidence="4" key="1">
    <citation type="journal article" date="2019" name="Sci. Rep.">
        <title>Draft genome of Tanacetum cinerariifolium, the natural source of mosquito coil.</title>
        <authorList>
            <person name="Yamashiro T."/>
            <person name="Shiraishi A."/>
            <person name="Satake H."/>
            <person name="Nakayama K."/>
        </authorList>
    </citation>
    <scope>NUCLEOTIDE SEQUENCE</scope>
</reference>
<accession>A0A6L2KNM6</accession>
<dbReference type="GO" id="GO:0003677">
    <property type="term" value="F:DNA binding"/>
    <property type="evidence" value="ECO:0007669"/>
    <property type="project" value="UniProtKB-KW"/>
</dbReference>
<evidence type="ECO:0000256" key="1">
    <source>
        <dbReference type="ARBA" id="ARBA00023015"/>
    </source>
</evidence>
<keyword evidence="1" id="KW-0805">Transcription regulation</keyword>
<dbReference type="CDD" id="cd16100">
    <property type="entry name" value="ARID"/>
    <property type="match status" value="1"/>
</dbReference>
<sequence length="322" mass="37575">MNLLQSLSIRPEGPPHLRITGIHQQKEVLEKMELQLNEEAKRLDIRFKFNPVVSRLDNLEMEDGSNGYLIPGVHYAPEITLNILSINMLKQQGFKIIFEGDRCTLEYMFKNQQGQNMDVDKMRQRHNDYLDDYFESLDKERADKEGEMARFVEDTNASEVHTFYESVAFLNLIKNDDIISKSWDIYRKRFDMVLKWFYNHYLKRPLPGTIPPIIHGVPIHLFDLYKLMDCMGGYLIVQFGQEFGALAEILGLTRSDGEEIRKCYITYLDVFISYYKTTMAPEDPTKVEEDSESLESYQWNIGKTCAPIAVEKGKKIEHFGIN</sequence>
<dbReference type="Pfam" id="PF01388">
    <property type="entry name" value="ARID"/>
    <property type="match status" value="1"/>
</dbReference>
<evidence type="ECO:0000256" key="2">
    <source>
        <dbReference type="ARBA" id="ARBA00023163"/>
    </source>
</evidence>
<organism evidence="4">
    <name type="scientific">Tanacetum cinerariifolium</name>
    <name type="common">Dalmatian daisy</name>
    <name type="synonym">Chrysanthemum cinerariifolium</name>
    <dbReference type="NCBI Taxonomy" id="118510"/>
    <lineage>
        <taxon>Eukaryota</taxon>
        <taxon>Viridiplantae</taxon>
        <taxon>Streptophyta</taxon>
        <taxon>Embryophyta</taxon>
        <taxon>Tracheophyta</taxon>
        <taxon>Spermatophyta</taxon>
        <taxon>Magnoliopsida</taxon>
        <taxon>eudicotyledons</taxon>
        <taxon>Gunneridae</taxon>
        <taxon>Pentapetalae</taxon>
        <taxon>asterids</taxon>
        <taxon>campanulids</taxon>
        <taxon>Asterales</taxon>
        <taxon>Asteraceae</taxon>
        <taxon>Asteroideae</taxon>
        <taxon>Anthemideae</taxon>
        <taxon>Anthemidinae</taxon>
        <taxon>Tanacetum</taxon>
    </lineage>
</organism>
<dbReference type="InterPro" id="IPR005202">
    <property type="entry name" value="TF_GRAS"/>
</dbReference>
<evidence type="ECO:0000259" key="3">
    <source>
        <dbReference type="PROSITE" id="PS51011"/>
    </source>
</evidence>